<dbReference type="KEGG" id="htu:Htur_2578"/>
<dbReference type="RefSeq" id="WP_012943731.1">
    <property type="nucleotide sequence ID" value="NC_013743.1"/>
</dbReference>
<proteinExistence type="predicted"/>
<dbReference type="InterPro" id="IPR006311">
    <property type="entry name" value="TAT_signal"/>
</dbReference>
<evidence type="ECO:0000313" key="2">
    <source>
        <dbReference type="Proteomes" id="UP000001903"/>
    </source>
</evidence>
<dbReference type="OrthoDB" id="197250at2157"/>
<keyword evidence="2" id="KW-1185">Reference proteome</keyword>
<dbReference type="PROSITE" id="PS51257">
    <property type="entry name" value="PROKAR_LIPOPROTEIN"/>
    <property type="match status" value="1"/>
</dbReference>
<protein>
    <submittedName>
        <fullName evidence="1">Uncharacterized protein</fullName>
    </submittedName>
</protein>
<evidence type="ECO:0000313" key="1">
    <source>
        <dbReference type="EMBL" id="ADB61455.1"/>
    </source>
</evidence>
<accession>D2RW26</accession>
<dbReference type="InterPro" id="IPR019546">
    <property type="entry name" value="TAT_signal_bac_arc"/>
</dbReference>
<dbReference type="HOGENOM" id="CLU_768630_0_0_2"/>
<dbReference type="PROSITE" id="PS51318">
    <property type="entry name" value="TAT"/>
    <property type="match status" value="1"/>
</dbReference>
<dbReference type="EMBL" id="CP001860">
    <property type="protein sequence ID" value="ADB61455.1"/>
    <property type="molecule type" value="Genomic_DNA"/>
</dbReference>
<dbReference type="AlphaFoldDB" id="D2RW26"/>
<dbReference type="Proteomes" id="UP000001903">
    <property type="component" value="Chromosome"/>
</dbReference>
<organism evidence="1 2">
    <name type="scientific">Haloterrigena turkmenica (strain ATCC 51198 / DSM 5511 / JCM 9101 / NCIMB 13204 / VKM B-1734 / 4k)</name>
    <name type="common">Halococcus turkmenicus</name>
    <dbReference type="NCBI Taxonomy" id="543526"/>
    <lineage>
        <taxon>Archaea</taxon>
        <taxon>Methanobacteriati</taxon>
        <taxon>Methanobacteriota</taxon>
        <taxon>Stenosarchaea group</taxon>
        <taxon>Halobacteria</taxon>
        <taxon>Halobacteriales</taxon>
        <taxon>Natrialbaceae</taxon>
        <taxon>Haloterrigena</taxon>
    </lineage>
</organism>
<name>D2RW26_HALTV</name>
<dbReference type="GeneID" id="8743191"/>
<dbReference type="NCBIfam" id="TIGR01409">
    <property type="entry name" value="TAT_signal_seq"/>
    <property type="match status" value="1"/>
</dbReference>
<gene>
    <name evidence="1" type="ordered locus">Htur_2578</name>
</gene>
<sequence>MSNELSRRNFIRNSSATAVTVGLAGLAGCTSSLPFIGGGGDVGLDSYLFEPSFDALLDEDELEDDNELEEAEREHMAFRHVVPEGIYDNVDDLGTDYPVRRASDLRGRAGVAALDTDWALEQEAEWYYELSTSYRRRTATVDVQMVVGEFDTGTVVDNLEKWAEDQYGDNYDDEDNEEAFESAGSEPGFELYEVEEFAFGVSEDLLIQSRGDYPVDPVAVVEEAIATHENETNLWTDDDHGGELLAEYDEGDYVFGELHRPETVEAKLERDYDEGQRDNLDDENREEIEENYEEQIEDWESGLVGTTRSRSLDGDTIELHQVFLYETEGDTDSDALLKHVEANRDYNENWDTLEDYSISEEGRALILTGDVRARAESFSDSDR</sequence>
<dbReference type="eggNOG" id="arCOG09132">
    <property type="taxonomic scope" value="Archaea"/>
</dbReference>
<reference evidence="1 2" key="1">
    <citation type="journal article" date="2010" name="Stand. Genomic Sci.">
        <title>Complete genome sequence of Haloterrigena turkmenica type strain (4k).</title>
        <authorList>
            <person name="Saunders E."/>
            <person name="Tindall B.J."/>
            <person name="Fahnrich R."/>
            <person name="Lapidus A."/>
            <person name="Copeland A."/>
            <person name="Del Rio T.G."/>
            <person name="Lucas S."/>
            <person name="Chen F."/>
            <person name="Tice H."/>
            <person name="Cheng J.F."/>
            <person name="Han C."/>
            <person name="Detter J.C."/>
            <person name="Bruce D."/>
            <person name="Goodwin L."/>
            <person name="Chain P."/>
            <person name="Pitluck S."/>
            <person name="Pati A."/>
            <person name="Ivanova N."/>
            <person name="Mavromatis K."/>
            <person name="Chen A."/>
            <person name="Palaniappan K."/>
            <person name="Land M."/>
            <person name="Hauser L."/>
            <person name="Chang Y.J."/>
            <person name="Jeffries C.D."/>
            <person name="Brettin T."/>
            <person name="Rohde M."/>
            <person name="Goker M."/>
            <person name="Bristow J."/>
            <person name="Eisen J.A."/>
            <person name="Markowitz V."/>
            <person name="Hugenholtz P."/>
            <person name="Klenk H.P."/>
            <person name="Kyrpides N.C."/>
        </authorList>
    </citation>
    <scope>NUCLEOTIDE SEQUENCE [LARGE SCALE GENOMIC DNA]</scope>
    <source>
        <strain evidence="2">ATCC 51198 / DSM 5511 / JCM 9101 / NCIMB 13204 / VKM B-1734 / 4k</strain>
    </source>
</reference>